<keyword evidence="14 19" id="KW-0472">Membrane</keyword>
<evidence type="ECO:0000256" key="1">
    <source>
        <dbReference type="ARBA" id="ARBA00004167"/>
    </source>
</evidence>
<keyword evidence="7 19" id="KW-0812">Transmembrane</keyword>
<feature type="transmembrane region" description="Helical" evidence="19">
    <location>
        <begin position="517"/>
        <end position="543"/>
    </location>
</feature>
<dbReference type="Gene3D" id="3.80.10.10">
    <property type="entry name" value="Ribonuclease Inhibitor"/>
    <property type="match status" value="1"/>
</dbReference>
<evidence type="ECO:0000256" key="16">
    <source>
        <dbReference type="ARBA" id="ARBA00047899"/>
    </source>
</evidence>
<dbReference type="PROSITE" id="PS50011">
    <property type="entry name" value="PROTEIN_KINASE_DOM"/>
    <property type="match status" value="1"/>
</dbReference>
<feature type="domain" description="Protein kinase" evidence="21">
    <location>
        <begin position="574"/>
        <end position="847"/>
    </location>
</feature>
<dbReference type="PANTHER" id="PTHR45631">
    <property type="entry name" value="OS07G0107800 PROTEIN-RELATED"/>
    <property type="match status" value="1"/>
</dbReference>
<evidence type="ECO:0000256" key="3">
    <source>
        <dbReference type="ARBA" id="ARBA00022527"/>
    </source>
</evidence>
<dbReference type="PROSITE" id="PS00107">
    <property type="entry name" value="PROTEIN_KINASE_ATP"/>
    <property type="match status" value="1"/>
</dbReference>
<evidence type="ECO:0000256" key="17">
    <source>
        <dbReference type="ARBA" id="ARBA00048679"/>
    </source>
</evidence>
<dbReference type="InterPro" id="IPR008271">
    <property type="entry name" value="Ser/Thr_kinase_AS"/>
</dbReference>
<keyword evidence="15" id="KW-0675">Receptor</keyword>
<comment type="catalytic activity">
    <reaction evidence="17">
        <text>L-seryl-[protein] + ATP = O-phospho-L-seryl-[protein] + ADP + H(+)</text>
        <dbReference type="Rhea" id="RHEA:17989"/>
        <dbReference type="Rhea" id="RHEA-COMP:9863"/>
        <dbReference type="Rhea" id="RHEA-COMP:11604"/>
        <dbReference type="ChEBI" id="CHEBI:15378"/>
        <dbReference type="ChEBI" id="CHEBI:29999"/>
        <dbReference type="ChEBI" id="CHEBI:30616"/>
        <dbReference type="ChEBI" id="CHEBI:83421"/>
        <dbReference type="ChEBI" id="CHEBI:456216"/>
        <dbReference type="EC" id="2.7.11.1"/>
    </reaction>
</comment>
<evidence type="ECO:0000256" key="4">
    <source>
        <dbReference type="ARBA" id="ARBA00022553"/>
    </source>
</evidence>
<dbReference type="SMART" id="SM00220">
    <property type="entry name" value="S_TKc"/>
    <property type="match status" value="1"/>
</dbReference>
<dbReference type="Gene3D" id="1.10.510.10">
    <property type="entry name" value="Transferase(Phosphotransferase) domain 1"/>
    <property type="match status" value="1"/>
</dbReference>
<evidence type="ECO:0000256" key="15">
    <source>
        <dbReference type="ARBA" id="ARBA00023170"/>
    </source>
</evidence>
<evidence type="ECO:0000256" key="11">
    <source>
        <dbReference type="ARBA" id="ARBA00022777"/>
    </source>
</evidence>
<evidence type="ECO:0000256" key="2">
    <source>
        <dbReference type="ARBA" id="ARBA00012513"/>
    </source>
</evidence>
<feature type="chain" id="PRO_5029843025" description="non-specific serine/threonine protein kinase" evidence="20">
    <location>
        <begin position="25"/>
        <end position="888"/>
    </location>
</feature>
<comment type="catalytic activity">
    <reaction evidence="16">
        <text>L-threonyl-[protein] + ATP = O-phospho-L-threonyl-[protein] + ADP + H(+)</text>
        <dbReference type="Rhea" id="RHEA:46608"/>
        <dbReference type="Rhea" id="RHEA-COMP:11060"/>
        <dbReference type="Rhea" id="RHEA-COMP:11605"/>
        <dbReference type="ChEBI" id="CHEBI:15378"/>
        <dbReference type="ChEBI" id="CHEBI:30013"/>
        <dbReference type="ChEBI" id="CHEBI:30616"/>
        <dbReference type="ChEBI" id="CHEBI:61977"/>
        <dbReference type="ChEBI" id="CHEBI:456216"/>
        <dbReference type="EC" id="2.7.11.1"/>
    </reaction>
</comment>
<keyword evidence="10 18" id="KW-0547">Nucleotide-binding</keyword>
<dbReference type="Gramene" id="QL93p1866_0336:mrna">
    <property type="protein sequence ID" value="QL93p1866_0336:mrna"/>
    <property type="gene ID" value="QL93p1866_0336"/>
</dbReference>
<dbReference type="AlphaFoldDB" id="A0A7N2N8B1"/>
<evidence type="ECO:0000256" key="20">
    <source>
        <dbReference type="SAM" id="SignalP"/>
    </source>
</evidence>
<dbReference type="EnsemblPlants" id="QL93p1866_0336:mrna">
    <property type="protein sequence ID" value="QL93p1866_0336:mrna"/>
    <property type="gene ID" value="QL93p1866_0336"/>
</dbReference>
<dbReference type="Gene3D" id="3.30.200.20">
    <property type="entry name" value="Phosphorylase Kinase, domain 1"/>
    <property type="match status" value="1"/>
</dbReference>
<comment type="subcellular location">
    <subcellularLocation>
        <location evidence="1">Membrane</location>
        <topology evidence="1">Single-pass membrane protein</topology>
    </subcellularLocation>
</comment>
<evidence type="ECO:0000256" key="13">
    <source>
        <dbReference type="ARBA" id="ARBA00022989"/>
    </source>
</evidence>
<evidence type="ECO:0000259" key="21">
    <source>
        <dbReference type="PROSITE" id="PS50011"/>
    </source>
</evidence>
<dbReference type="SUPFAM" id="SSF56112">
    <property type="entry name" value="Protein kinase-like (PK-like)"/>
    <property type="match status" value="1"/>
</dbReference>
<feature type="signal peptide" evidence="20">
    <location>
        <begin position="1"/>
        <end position="24"/>
    </location>
</feature>
<protein>
    <recommendedName>
        <fullName evidence="2">non-specific serine/threonine protein kinase</fullName>
        <ecNumber evidence="2">2.7.11.1</ecNumber>
    </recommendedName>
</protein>
<dbReference type="InterPro" id="IPR032675">
    <property type="entry name" value="LRR_dom_sf"/>
</dbReference>
<dbReference type="InterPro" id="IPR000719">
    <property type="entry name" value="Prot_kinase_dom"/>
</dbReference>
<keyword evidence="8 20" id="KW-0732">Signal</keyword>
<dbReference type="GO" id="GO:0004674">
    <property type="term" value="F:protein serine/threonine kinase activity"/>
    <property type="evidence" value="ECO:0007669"/>
    <property type="project" value="UniProtKB-KW"/>
</dbReference>
<dbReference type="FunFam" id="3.80.10.10:FF:000129">
    <property type="entry name" value="Leucine-rich repeat receptor-like kinase"/>
    <property type="match status" value="1"/>
</dbReference>
<dbReference type="InterPro" id="IPR011009">
    <property type="entry name" value="Kinase-like_dom_sf"/>
</dbReference>
<dbReference type="CDD" id="cd14066">
    <property type="entry name" value="STKc_IRAK"/>
    <property type="match status" value="1"/>
</dbReference>
<evidence type="ECO:0000256" key="14">
    <source>
        <dbReference type="ARBA" id="ARBA00023136"/>
    </source>
</evidence>
<evidence type="ECO:0000313" key="22">
    <source>
        <dbReference type="EnsemblPlants" id="QL93p1866_0336:mrna"/>
    </source>
</evidence>
<evidence type="ECO:0000256" key="5">
    <source>
        <dbReference type="ARBA" id="ARBA00022614"/>
    </source>
</evidence>
<keyword evidence="23" id="KW-1185">Reference proteome</keyword>
<evidence type="ECO:0000256" key="19">
    <source>
        <dbReference type="SAM" id="Phobius"/>
    </source>
</evidence>
<keyword evidence="9" id="KW-0677">Repeat</keyword>
<dbReference type="PROSITE" id="PS00108">
    <property type="entry name" value="PROTEIN_KINASE_ST"/>
    <property type="match status" value="1"/>
</dbReference>
<evidence type="ECO:0000313" key="23">
    <source>
        <dbReference type="Proteomes" id="UP000594261"/>
    </source>
</evidence>
<evidence type="ECO:0000256" key="8">
    <source>
        <dbReference type="ARBA" id="ARBA00022729"/>
    </source>
</evidence>
<dbReference type="FunFam" id="3.30.200.20:FF:000394">
    <property type="entry name" value="Leucine-rich repeat receptor-like protein kinase"/>
    <property type="match status" value="1"/>
</dbReference>
<keyword evidence="11" id="KW-0418">Kinase</keyword>
<dbReference type="InParanoid" id="A0A7N2N8B1"/>
<dbReference type="PRINTS" id="PR00019">
    <property type="entry name" value="LEURICHRPT"/>
</dbReference>
<dbReference type="GO" id="GO:0016020">
    <property type="term" value="C:membrane"/>
    <property type="evidence" value="ECO:0007669"/>
    <property type="project" value="UniProtKB-SubCell"/>
</dbReference>
<evidence type="ECO:0000256" key="10">
    <source>
        <dbReference type="ARBA" id="ARBA00022741"/>
    </source>
</evidence>
<dbReference type="EC" id="2.7.11.1" evidence="2"/>
<dbReference type="InterPro" id="IPR024788">
    <property type="entry name" value="Malectin-like_Carb-bd_dom"/>
</dbReference>
<keyword evidence="6" id="KW-0808">Transferase</keyword>
<keyword evidence="4" id="KW-0597">Phosphoprotein</keyword>
<keyword evidence="12 18" id="KW-0067">ATP-binding</keyword>
<dbReference type="OMA" id="SYAGERN"/>
<feature type="binding site" evidence="18">
    <location>
        <position position="602"/>
    </location>
    <ligand>
        <name>ATP</name>
        <dbReference type="ChEBI" id="CHEBI:30616"/>
    </ligand>
</feature>
<dbReference type="Pfam" id="PF13855">
    <property type="entry name" value="LRR_8"/>
    <property type="match status" value="1"/>
</dbReference>
<proteinExistence type="predicted"/>
<keyword evidence="5" id="KW-0433">Leucine-rich repeat</keyword>
<evidence type="ECO:0000256" key="12">
    <source>
        <dbReference type="ARBA" id="ARBA00022840"/>
    </source>
</evidence>
<name>A0A7N2N8B1_QUELO</name>
<dbReference type="FunFam" id="1.10.510.10:FF:000146">
    <property type="entry name" value="LRR receptor-like serine/threonine-protein kinase IOS1"/>
    <property type="match status" value="1"/>
</dbReference>
<evidence type="ECO:0000256" key="9">
    <source>
        <dbReference type="ARBA" id="ARBA00022737"/>
    </source>
</evidence>
<evidence type="ECO:0000256" key="6">
    <source>
        <dbReference type="ARBA" id="ARBA00022679"/>
    </source>
</evidence>
<dbReference type="Pfam" id="PF07714">
    <property type="entry name" value="PK_Tyr_Ser-Thr"/>
    <property type="match status" value="1"/>
</dbReference>
<dbReference type="PANTHER" id="PTHR45631:SF212">
    <property type="entry name" value="PROTEIN KINASE DOMAIN-CONTAINING PROTEIN"/>
    <property type="match status" value="1"/>
</dbReference>
<organism evidence="22 23">
    <name type="scientific">Quercus lobata</name>
    <name type="common">Valley oak</name>
    <dbReference type="NCBI Taxonomy" id="97700"/>
    <lineage>
        <taxon>Eukaryota</taxon>
        <taxon>Viridiplantae</taxon>
        <taxon>Streptophyta</taxon>
        <taxon>Embryophyta</taxon>
        <taxon>Tracheophyta</taxon>
        <taxon>Spermatophyta</taxon>
        <taxon>Magnoliopsida</taxon>
        <taxon>eudicotyledons</taxon>
        <taxon>Gunneridae</taxon>
        <taxon>Pentapetalae</taxon>
        <taxon>rosids</taxon>
        <taxon>fabids</taxon>
        <taxon>Fagales</taxon>
        <taxon>Fagaceae</taxon>
        <taxon>Quercus</taxon>
    </lineage>
</organism>
<dbReference type="SUPFAM" id="SSF52058">
    <property type="entry name" value="L domain-like"/>
    <property type="match status" value="1"/>
</dbReference>
<evidence type="ECO:0000256" key="7">
    <source>
        <dbReference type="ARBA" id="ARBA00022692"/>
    </source>
</evidence>
<reference evidence="22" key="1">
    <citation type="submission" date="2021-01" db="UniProtKB">
        <authorList>
            <consortium name="EnsemblPlants"/>
        </authorList>
    </citation>
    <scope>IDENTIFICATION</scope>
</reference>
<evidence type="ECO:0000256" key="18">
    <source>
        <dbReference type="PROSITE-ProRule" id="PRU10141"/>
    </source>
</evidence>
<keyword evidence="3" id="KW-0723">Serine/threonine-protein kinase</keyword>
<dbReference type="InterPro" id="IPR017441">
    <property type="entry name" value="Protein_kinase_ATP_BS"/>
</dbReference>
<sequence length="888" mass="99588">MFHSSFFFLGPYSLLPHLFQVAQALNNLSVELYCICDQIVTGFISIDCGGDEDYTDKETGIPYKSDKELIDTGIVNTIPADSSTNLAQYLKNLRSFPQGKRNCYTLRPEQGKNNNYMIRARFFYGNYDGKNQAPTFDLHIGVNFWITVDIEEEGSYSVIYVPLTDYIDVCLVNTGNGIPYISALELRLLDNSIYHTAGGALTNPKRYDIGRESDQSGVRYPDDVYDRYWIPELDDDWVQVTTSSTINSQNANNIPDIVLRTAAQSQNASIPLNFSWSPPDSLSKCYVYFHFAEIEKLEAGQQRELTINLNGQHYLTESIKLDYLNPITVVQTDHPSSGELLNFSITAAEGTKLPPILNAVEFFELKELPNKPTAIDDVEAIMETKERYRVTKNWQGDPCVPREFSWDGLNCSNNNPPRIISLNLSSSNLTGVISTSFANLKELQSLDLSYNDLMGSLPEFLAQLWNLNTLDLSGNKLTGSVPEVLLKMSGDGKLILSVSENPDLCPSDPCKRKKKKLFVIPVVVSSIAAVLVLLFIFSALAIYRRKKHGGMVTKSIIKSQNQQYSYTEVVSITNNFKTIIGEGGFGKVYLGKLKDETQVAVKFLSTSSYQGYKEFRAEAQLLMIVHHRNLVSLVGYCDEGEKKALIYEYMANGNLHQHLSVTNTNVLTWNERLHIAVDAAHGLEYLHDGCKPPIIHRDLKPSNILLNEHMQAKLADFGLSRAFATESDSHVSTRPAGTLGYVDPEFQASGNFNKKSDVYSFGIILFELITGRPAIVRGPMRNNHILDWVNPLTERGDVQNIVDPRLEGEFNTNSAWKAIEIAMSCIPSLAIQRPNMNHVLSELKECLALEMTCGSSQRMVTEGNKKTPSIPFKMTHLEYESNIFPYAR</sequence>
<keyword evidence="13 19" id="KW-1133">Transmembrane helix</keyword>
<dbReference type="GO" id="GO:0005524">
    <property type="term" value="F:ATP binding"/>
    <property type="evidence" value="ECO:0007669"/>
    <property type="project" value="UniProtKB-UniRule"/>
</dbReference>
<dbReference type="Proteomes" id="UP000594261">
    <property type="component" value="Unassembled WGS sequence"/>
</dbReference>
<dbReference type="Pfam" id="PF12819">
    <property type="entry name" value="Malectin_like"/>
    <property type="match status" value="1"/>
</dbReference>
<accession>A0A7N2N8B1</accession>
<dbReference type="InterPro" id="IPR001611">
    <property type="entry name" value="Leu-rich_rpt"/>
</dbReference>
<dbReference type="InterPro" id="IPR001245">
    <property type="entry name" value="Ser-Thr/Tyr_kinase_cat_dom"/>
</dbReference>